<dbReference type="PANTHER" id="PTHR34916:SF1">
    <property type="entry name" value="GI:13385330"/>
    <property type="match status" value="1"/>
</dbReference>
<proteinExistence type="predicted"/>
<dbReference type="FunCoup" id="I3MVM0">
    <property type="interactions" value="1"/>
</dbReference>
<accession>I3MVM0</accession>
<protein>
    <submittedName>
        <fullName evidence="5">Chromosome 6 open reading frame 118</fullName>
    </submittedName>
</protein>
<dbReference type="Pfam" id="PF15739">
    <property type="entry name" value="TSNAXIP1_N"/>
    <property type="match status" value="1"/>
</dbReference>
<gene>
    <name evidence="5" type="primary">C6orf118</name>
</gene>
<dbReference type="GeneTree" id="ENSGT00390000009877"/>
<dbReference type="InParanoid" id="I3MVM0"/>
<dbReference type="PANTHER" id="PTHR34916">
    <property type="entry name" value="GI:13385330"/>
    <property type="match status" value="1"/>
</dbReference>
<reference evidence="5" key="3">
    <citation type="submission" date="2025-09" db="UniProtKB">
        <authorList>
            <consortium name="Ensembl"/>
        </authorList>
    </citation>
    <scope>IDENTIFICATION</scope>
</reference>
<dbReference type="Proteomes" id="UP000005215">
    <property type="component" value="Unassembled WGS sequence"/>
</dbReference>
<evidence type="ECO:0000256" key="2">
    <source>
        <dbReference type="SAM" id="Coils"/>
    </source>
</evidence>
<feature type="compositionally biased region" description="Basic and acidic residues" evidence="3">
    <location>
        <begin position="127"/>
        <end position="153"/>
    </location>
</feature>
<reference evidence="5" key="2">
    <citation type="submission" date="2025-08" db="UniProtKB">
        <authorList>
            <consortium name="Ensembl"/>
        </authorList>
    </citation>
    <scope>IDENTIFICATION</scope>
</reference>
<dbReference type="HOGENOM" id="CLU_040125_0_0_1"/>
<sequence>MAKDLEPEFYLKWRHCETPGVKTLGDLRKLLHRLQREHKEDVLLYTSGHLNPSRLYRPPETHLPAWCGTSRPKGEAASAVGRPPDRNVAKMKDAWAHFTINTALLPDEVRNQRLFRYLNPQARASHTCREDSTPRQGEKADRGTGFPEGRRREELRLPQMKVLRCREPGSSRSCTLTAPGPDEYQYISSYLAGITKADRYQKFLSFQKQVLAKQDLLKSDFTGAKVAAGHEKKLEEKLQKICTCPPQELSRLQVLGEVFEDVCNSSLIFGDILKEVKDEYELYMTILLCSQPTEQYETYLAEAKELEKSPVQRGDIDQAREELRKLVKATRAALEHHNKLRDELEVENKLLRITKERSGKLIDEEQLTLTEKVEIQRCEILKKWDEIQDLEKQIKATLVHTGISGIAENKLKSIENEAIRLETSNRILNKKLEVSLLGSKISEEEQQAVTVLLSQNTHRLSPEEHLGMPTSYCCSFSCLKVLSPRFKPQCIWMVFQCRELKRGSGFSWAGPGKWGCLWLWVAFFSQITRIFVKLNLKNPMNILL</sequence>
<dbReference type="EMBL" id="AGTP01022135">
    <property type="status" value="NOT_ANNOTATED_CDS"/>
    <property type="molecule type" value="Genomic_DNA"/>
</dbReference>
<dbReference type="InterPro" id="IPR032755">
    <property type="entry name" value="TSNAXIP1_N"/>
</dbReference>
<feature type="coiled-coil region" evidence="2">
    <location>
        <begin position="327"/>
        <end position="357"/>
    </location>
</feature>
<organism evidence="5 6">
    <name type="scientific">Ictidomys tridecemlineatus</name>
    <name type="common">Thirteen-lined ground squirrel</name>
    <name type="synonym">Spermophilus tridecemlineatus</name>
    <dbReference type="NCBI Taxonomy" id="43179"/>
    <lineage>
        <taxon>Eukaryota</taxon>
        <taxon>Metazoa</taxon>
        <taxon>Chordata</taxon>
        <taxon>Craniata</taxon>
        <taxon>Vertebrata</taxon>
        <taxon>Euteleostomi</taxon>
        <taxon>Mammalia</taxon>
        <taxon>Eutheria</taxon>
        <taxon>Euarchontoglires</taxon>
        <taxon>Glires</taxon>
        <taxon>Rodentia</taxon>
        <taxon>Sciuromorpha</taxon>
        <taxon>Sciuridae</taxon>
        <taxon>Xerinae</taxon>
        <taxon>Marmotini</taxon>
        <taxon>Ictidomys</taxon>
    </lineage>
</organism>
<evidence type="ECO:0000259" key="4">
    <source>
        <dbReference type="Pfam" id="PF15739"/>
    </source>
</evidence>
<dbReference type="STRING" id="43179.ENSSTOP00000016165"/>
<dbReference type="EMBL" id="AGTP01022134">
    <property type="status" value="NOT_ANNOTATED_CDS"/>
    <property type="molecule type" value="Genomic_DNA"/>
</dbReference>
<feature type="region of interest" description="Disordered" evidence="3">
    <location>
        <begin position="123"/>
        <end position="153"/>
    </location>
</feature>
<evidence type="ECO:0000256" key="3">
    <source>
        <dbReference type="SAM" id="MobiDB-lite"/>
    </source>
</evidence>
<dbReference type="eggNOG" id="ENOG502RB3J">
    <property type="taxonomic scope" value="Eukaryota"/>
</dbReference>
<evidence type="ECO:0000256" key="1">
    <source>
        <dbReference type="ARBA" id="ARBA00023054"/>
    </source>
</evidence>
<dbReference type="Ensembl" id="ENSSTOT00000024359.2">
    <property type="protein sequence ID" value="ENSSTOP00000016165.2"/>
    <property type="gene ID" value="ENSSTOG00000020468.2"/>
</dbReference>
<keyword evidence="6" id="KW-1185">Reference proteome</keyword>
<evidence type="ECO:0000313" key="5">
    <source>
        <dbReference type="Ensembl" id="ENSSTOP00000016165.2"/>
    </source>
</evidence>
<dbReference type="AlphaFoldDB" id="I3MVM0"/>
<feature type="domain" description="Translin-associated factor X-interacting protein 1 N-terminal" evidence="4">
    <location>
        <begin position="231"/>
        <end position="341"/>
    </location>
</feature>
<name>I3MVM0_ICTTR</name>
<evidence type="ECO:0000313" key="6">
    <source>
        <dbReference type="Proteomes" id="UP000005215"/>
    </source>
</evidence>
<reference evidence="6" key="1">
    <citation type="submission" date="2011-11" db="EMBL/GenBank/DDBJ databases">
        <title>The Draft Genome of Spermophilus tridecemlineatus.</title>
        <authorList>
            <consortium name="The Broad Institute Genome Assembly &amp; Analysis Group"/>
            <consortium name="Computational R&amp;D Group"/>
            <consortium name="and Sequencing Platform"/>
            <person name="Di Palma F."/>
            <person name="Alfoldi J."/>
            <person name="Johnson J."/>
            <person name="Berlin A."/>
            <person name="Gnerre S."/>
            <person name="Jaffe D."/>
            <person name="MacCallum I."/>
            <person name="Young S."/>
            <person name="Walker B.J."/>
            <person name="Lindblad-Toh K."/>
        </authorList>
    </citation>
    <scope>NUCLEOTIDE SEQUENCE [LARGE SCALE GENOMIC DNA]</scope>
</reference>
<keyword evidence="1 2" id="KW-0175">Coiled coil</keyword>